<protein>
    <recommendedName>
        <fullName evidence="10">Autoinducer 2 import system permease protein LsrC</fullName>
    </recommendedName>
</protein>
<dbReference type="OrthoDB" id="9784538at2"/>
<dbReference type="Pfam" id="PF02653">
    <property type="entry name" value="BPD_transp_2"/>
    <property type="match status" value="1"/>
</dbReference>
<evidence type="ECO:0000256" key="8">
    <source>
        <dbReference type="ARBA" id="ARBA00023136"/>
    </source>
</evidence>
<evidence type="ECO:0000256" key="9">
    <source>
        <dbReference type="ARBA" id="ARBA00025439"/>
    </source>
</evidence>
<keyword evidence="3" id="KW-0813">Transport</keyword>
<dbReference type="KEGG" id="talb:FTW19_12040"/>
<organism evidence="12 13">
    <name type="scientific">Terriglobus albidus</name>
    <dbReference type="NCBI Taxonomy" id="1592106"/>
    <lineage>
        <taxon>Bacteria</taxon>
        <taxon>Pseudomonadati</taxon>
        <taxon>Acidobacteriota</taxon>
        <taxon>Terriglobia</taxon>
        <taxon>Terriglobales</taxon>
        <taxon>Acidobacteriaceae</taxon>
        <taxon>Terriglobus</taxon>
    </lineage>
</organism>
<reference evidence="12 13" key="1">
    <citation type="submission" date="2019-08" db="EMBL/GenBank/DDBJ databases">
        <title>Complete genome sequence of Terriglobus albidus strain ORNL.</title>
        <authorList>
            <person name="Podar M."/>
        </authorList>
    </citation>
    <scope>NUCLEOTIDE SEQUENCE [LARGE SCALE GENOMIC DNA]</scope>
    <source>
        <strain evidence="12 13">ORNL</strain>
    </source>
</reference>
<evidence type="ECO:0000256" key="6">
    <source>
        <dbReference type="ARBA" id="ARBA00022692"/>
    </source>
</evidence>
<gene>
    <name evidence="12" type="ORF">FTW19_12040</name>
</gene>
<dbReference type="CDD" id="cd06579">
    <property type="entry name" value="TM_PBP1_transp_AraH_like"/>
    <property type="match status" value="1"/>
</dbReference>
<evidence type="ECO:0000256" key="1">
    <source>
        <dbReference type="ARBA" id="ARBA00004651"/>
    </source>
</evidence>
<accession>A0A5B9EF31</accession>
<dbReference type="GO" id="GO:0022857">
    <property type="term" value="F:transmembrane transporter activity"/>
    <property type="evidence" value="ECO:0007669"/>
    <property type="project" value="InterPro"/>
</dbReference>
<keyword evidence="8 11" id="KW-0472">Membrane</keyword>
<evidence type="ECO:0000256" key="11">
    <source>
        <dbReference type="SAM" id="Phobius"/>
    </source>
</evidence>
<proteinExistence type="predicted"/>
<keyword evidence="13" id="KW-1185">Reference proteome</keyword>
<evidence type="ECO:0000256" key="10">
    <source>
        <dbReference type="ARBA" id="ARBA00039382"/>
    </source>
</evidence>
<comment type="subunit">
    <text evidence="2">The complex is composed of two ATP-binding proteins (LsrA), two transmembrane proteins (LsrC and LsrD) and a solute-binding protein (LsrB).</text>
</comment>
<evidence type="ECO:0000256" key="3">
    <source>
        <dbReference type="ARBA" id="ARBA00022448"/>
    </source>
</evidence>
<feature type="transmembrane region" description="Helical" evidence="11">
    <location>
        <begin position="284"/>
        <end position="303"/>
    </location>
</feature>
<dbReference type="PANTHER" id="PTHR32196:SF29">
    <property type="entry name" value="AUTOINDUCER 2 IMPORT SYSTEM PERMEASE PROTEIN LSRC"/>
    <property type="match status" value="1"/>
</dbReference>
<feature type="transmembrane region" description="Helical" evidence="11">
    <location>
        <begin position="62"/>
        <end position="79"/>
    </location>
</feature>
<feature type="transmembrane region" description="Helical" evidence="11">
    <location>
        <begin position="245"/>
        <end position="272"/>
    </location>
</feature>
<feature type="transmembrane region" description="Helical" evidence="11">
    <location>
        <begin position="203"/>
        <end position="224"/>
    </location>
</feature>
<feature type="transmembrane region" description="Helical" evidence="11">
    <location>
        <begin position="85"/>
        <end position="109"/>
    </location>
</feature>
<sequence>MKAHARELAVAATILLVLALLAATTHGFFTVDNLSDLFLANVPVLIVSLGMTLIILTGQIDISVGSVFAVCSIVTGVAARAGLPVLVAMLIASVVGAFLGSFNGTLVAWMRMPSIVVTLASMVTIRDGLRWQTQGAWVGDLPGSFQRFGLSQTAYTILMLMIAVLLVVVFTVGLRYFRGGRNIFATGSNEAAARILGIDTNRVLFSVFAITGLLTGFSAALNAVRFNQIPSNSGIGLELKTIAAVAVGGATITGGSGTIAGTVLGVVLLGIIGPALTFLGVSAYWERAIQGLIILAAVSVNVLSHYRRRQVSHA</sequence>
<dbReference type="InterPro" id="IPR001851">
    <property type="entry name" value="ABC_transp_permease"/>
</dbReference>
<keyword evidence="7 11" id="KW-1133">Transmembrane helix</keyword>
<name>A0A5B9EF31_9BACT</name>
<feature type="transmembrane region" description="Helical" evidence="11">
    <location>
        <begin position="154"/>
        <end position="177"/>
    </location>
</feature>
<keyword evidence="5" id="KW-0997">Cell inner membrane</keyword>
<evidence type="ECO:0000313" key="12">
    <source>
        <dbReference type="EMBL" id="QEE28666.1"/>
    </source>
</evidence>
<keyword evidence="6 11" id="KW-0812">Transmembrane</keyword>
<dbReference type="GO" id="GO:0005886">
    <property type="term" value="C:plasma membrane"/>
    <property type="evidence" value="ECO:0007669"/>
    <property type="project" value="UniProtKB-SubCell"/>
</dbReference>
<evidence type="ECO:0000256" key="2">
    <source>
        <dbReference type="ARBA" id="ARBA00011262"/>
    </source>
</evidence>
<dbReference type="RefSeq" id="WP_147647856.1">
    <property type="nucleotide sequence ID" value="NZ_CP042806.1"/>
</dbReference>
<evidence type="ECO:0000256" key="5">
    <source>
        <dbReference type="ARBA" id="ARBA00022519"/>
    </source>
</evidence>
<evidence type="ECO:0000256" key="4">
    <source>
        <dbReference type="ARBA" id="ARBA00022475"/>
    </source>
</evidence>
<comment type="subcellular location">
    <subcellularLocation>
        <location evidence="1">Cell membrane</location>
        <topology evidence="1">Multi-pass membrane protein</topology>
    </subcellularLocation>
</comment>
<comment type="function">
    <text evidence="9">Part of the ABC transporter complex LsrABCD involved in autoinducer 2 (AI-2) import. Probably responsible for the translocation of the substrate across the membrane.</text>
</comment>
<evidence type="ECO:0000256" key="7">
    <source>
        <dbReference type="ARBA" id="ARBA00022989"/>
    </source>
</evidence>
<dbReference type="EMBL" id="CP042806">
    <property type="protein sequence ID" value="QEE28666.1"/>
    <property type="molecule type" value="Genomic_DNA"/>
</dbReference>
<dbReference type="Proteomes" id="UP000321820">
    <property type="component" value="Chromosome"/>
</dbReference>
<dbReference type="PANTHER" id="PTHR32196">
    <property type="entry name" value="ABC TRANSPORTER PERMEASE PROTEIN YPHD-RELATED-RELATED"/>
    <property type="match status" value="1"/>
</dbReference>
<evidence type="ECO:0000313" key="13">
    <source>
        <dbReference type="Proteomes" id="UP000321820"/>
    </source>
</evidence>
<keyword evidence="4" id="KW-1003">Cell membrane</keyword>
<dbReference type="AlphaFoldDB" id="A0A5B9EF31"/>